<name>A0ABQ9IF00_9NEOP</name>
<protein>
    <recommendedName>
        <fullName evidence="1">PiggyBac transposable element-derived protein domain-containing protein</fullName>
    </recommendedName>
</protein>
<sequence>MSHFQVYTGRVTDTAEKKSAASVVKELIENMQGKTIRGFLIIISPHCCFSNICCNIKFMLVGQYVKDVRCSQDGIDALQWKDKKSILFLFNYYDIDDVSTVGRQNKDGSLMQIPCPQIVKDYNANSGHVDKADMLKSLYEIDRKAKKWWLHIKCSTSSISEINSISLKEFRLAVTAVLIRASESSSQSTKAFSFKPYVPIERHFDKVVRGTSRRCALCVRQHNPIEQNGSVKIVVLDFA</sequence>
<dbReference type="InterPro" id="IPR029526">
    <property type="entry name" value="PGBD"/>
</dbReference>
<proteinExistence type="predicted"/>
<dbReference type="PANTHER" id="PTHR47272">
    <property type="entry name" value="DDE_TNP_1_7 DOMAIN-CONTAINING PROTEIN"/>
    <property type="match status" value="1"/>
</dbReference>
<evidence type="ECO:0000259" key="1">
    <source>
        <dbReference type="Pfam" id="PF13843"/>
    </source>
</evidence>
<evidence type="ECO:0000313" key="3">
    <source>
        <dbReference type="Proteomes" id="UP001159363"/>
    </source>
</evidence>
<reference evidence="2 3" key="1">
    <citation type="submission" date="2023-02" db="EMBL/GenBank/DDBJ databases">
        <title>LHISI_Scaffold_Assembly.</title>
        <authorList>
            <person name="Stuart O.P."/>
            <person name="Cleave R."/>
            <person name="Magrath M.J.L."/>
            <person name="Mikheyev A.S."/>
        </authorList>
    </citation>
    <scope>NUCLEOTIDE SEQUENCE [LARGE SCALE GENOMIC DNA]</scope>
    <source>
        <strain evidence="2">Daus_M_001</strain>
        <tissue evidence="2">Leg muscle</tissue>
    </source>
</reference>
<dbReference type="Proteomes" id="UP001159363">
    <property type="component" value="Chromosome 1"/>
</dbReference>
<comment type="caution">
    <text evidence="2">The sequence shown here is derived from an EMBL/GenBank/DDBJ whole genome shotgun (WGS) entry which is preliminary data.</text>
</comment>
<evidence type="ECO:0000313" key="2">
    <source>
        <dbReference type="EMBL" id="KAJ8895226.1"/>
    </source>
</evidence>
<dbReference type="Pfam" id="PF13843">
    <property type="entry name" value="DDE_Tnp_1_7"/>
    <property type="match status" value="1"/>
</dbReference>
<keyword evidence="3" id="KW-1185">Reference proteome</keyword>
<gene>
    <name evidence="2" type="ORF">PR048_000551</name>
</gene>
<organism evidence="2 3">
    <name type="scientific">Dryococelus australis</name>
    <dbReference type="NCBI Taxonomy" id="614101"/>
    <lineage>
        <taxon>Eukaryota</taxon>
        <taxon>Metazoa</taxon>
        <taxon>Ecdysozoa</taxon>
        <taxon>Arthropoda</taxon>
        <taxon>Hexapoda</taxon>
        <taxon>Insecta</taxon>
        <taxon>Pterygota</taxon>
        <taxon>Neoptera</taxon>
        <taxon>Polyneoptera</taxon>
        <taxon>Phasmatodea</taxon>
        <taxon>Verophasmatodea</taxon>
        <taxon>Anareolatae</taxon>
        <taxon>Phasmatidae</taxon>
        <taxon>Eurycanthinae</taxon>
        <taxon>Dryococelus</taxon>
    </lineage>
</organism>
<accession>A0ABQ9IF00</accession>
<feature type="domain" description="PiggyBac transposable element-derived protein" evidence="1">
    <location>
        <begin position="76"/>
        <end position="164"/>
    </location>
</feature>
<dbReference type="EMBL" id="JARBHB010000001">
    <property type="protein sequence ID" value="KAJ8895226.1"/>
    <property type="molecule type" value="Genomic_DNA"/>
</dbReference>